<evidence type="ECO:0000256" key="1">
    <source>
        <dbReference type="SAM" id="MobiDB-lite"/>
    </source>
</evidence>
<dbReference type="Proteomes" id="UP000464954">
    <property type="component" value="Chromosome"/>
</dbReference>
<name>A0A6P1M377_9BACT</name>
<dbReference type="RefSeq" id="WP_160628015.1">
    <property type="nucleotide sequence ID" value="NZ_CP047593.1"/>
</dbReference>
<sequence>MSDQPEKISDVKMDVANLYREESYTDLKTGGIRKLVPVKLDGSDDDSRPATFSGHTQVMSPHGPIPIQGVIEAATLEEAVNGFPQAMEDAMARMVEEAQKLQREQANKIVTPDDLKKDNGGIII</sequence>
<accession>A0A6P1M377</accession>
<dbReference type="AlphaFoldDB" id="A0A6P1M377"/>
<proteinExistence type="predicted"/>
<protein>
    <submittedName>
        <fullName evidence="2">Cytoplasmic protein</fullName>
    </submittedName>
</protein>
<organism evidence="2 3">
    <name type="scientific">Tichowtungia aerotolerans</name>
    <dbReference type="NCBI Taxonomy" id="2697043"/>
    <lineage>
        <taxon>Bacteria</taxon>
        <taxon>Pseudomonadati</taxon>
        <taxon>Kiritimatiellota</taxon>
        <taxon>Tichowtungiia</taxon>
        <taxon>Tichowtungiales</taxon>
        <taxon>Tichowtungiaceae</taxon>
        <taxon>Tichowtungia</taxon>
    </lineage>
</organism>
<dbReference type="EMBL" id="CP047593">
    <property type="protein sequence ID" value="QHI69060.1"/>
    <property type="molecule type" value="Genomic_DNA"/>
</dbReference>
<keyword evidence="3" id="KW-1185">Reference proteome</keyword>
<reference evidence="2 3" key="1">
    <citation type="submission" date="2020-01" db="EMBL/GenBank/DDBJ databases">
        <title>Ponticoccus aerotolerans gen. nov., sp. nov., an anaerobic bacterium and proposal of Ponticoccusceae fam. nov., Ponticoccusles ord. nov. and Ponticoccuse classis nov. in the phylum Kiritimatiellaeota.</title>
        <authorList>
            <person name="Zhou L.Y."/>
            <person name="Du Z.J."/>
        </authorList>
    </citation>
    <scope>NUCLEOTIDE SEQUENCE [LARGE SCALE GENOMIC DNA]</scope>
    <source>
        <strain evidence="2 3">S-5007</strain>
    </source>
</reference>
<evidence type="ECO:0000313" key="2">
    <source>
        <dbReference type="EMBL" id="QHI69060.1"/>
    </source>
</evidence>
<gene>
    <name evidence="2" type="ORF">GT409_06240</name>
</gene>
<evidence type="ECO:0000313" key="3">
    <source>
        <dbReference type="Proteomes" id="UP000464954"/>
    </source>
</evidence>
<feature type="region of interest" description="Disordered" evidence="1">
    <location>
        <begin position="39"/>
        <end position="65"/>
    </location>
</feature>
<dbReference type="KEGG" id="taer:GT409_06240"/>